<feature type="non-terminal residue" evidence="1">
    <location>
        <position position="1"/>
    </location>
</feature>
<evidence type="ECO:0000313" key="2">
    <source>
        <dbReference type="Proteomes" id="UP000708208"/>
    </source>
</evidence>
<dbReference type="Pfam" id="PF03564">
    <property type="entry name" value="DUF1759"/>
    <property type="match status" value="1"/>
</dbReference>
<comment type="caution">
    <text evidence="1">The sequence shown here is derived from an EMBL/GenBank/DDBJ whole genome shotgun (WGS) entry which is preliminary data.</text>
</comment>
<proteinExistence type="predicted"/>
<accession>A0A8J2J3H6</accession>
<keyword evidence="2" id="KW-1185">Reference proteome</keyword>
<feature type="non-terminal residue" evidence="1">
    <location>
        <position position="129"/>
    </location>
</feature>
<dbReference type="AlphaFoldDB" id="A0A8J2J3H6"/>
<sequence length="129" mass="14913">NYPKVVESLRQRFGRDDLLVEVYVRELLRLVLHNASNPKEKVTITKLYDQLESHIRALDTLGVTSNKCAAMLYPLVESCLPEEVLRVWQRGSVSNSESPDDVSKNRLTKLLQFLRYEVEGEVRIRLARS</sequence>
<gene>
    <name evidence="1" type="ORF">AFUS01_LOCUS1155</name>
</gene>
<organism evidence="1 2">
    <name type="scientific">Allacma fusca</name>
    <dbReference type="NCBI Taxonomy" id="39272"/>
    <lineage>
        <taxon>Eukaryota</taxon>
        <taxon>Metazoa</taxon>
        <taxon>Ecdysozoa</taxon>
        <taxon>Arthropoda</taxon>
        <taxon>Hexapoda</taxon>
        <taxon>Collembola</taxon>
        <taxon>Symphypleona</taxon>
        <taxon>Sminthuridae</taxon>
        <taxon>Allacma</taxon>
    </lineage>
</organism>
<evidence type="ECO:0000313" key="1">
    <source>
        <dbReference type="EMBL" id="CAG7659330.1"/>
    </source>
</evidence>
<protein>
    <submittedName>
        <fullName evidence="1">Uncharacterized protein</fullName>
    </submittedName>
</protein>
<reference evidence="1" key="1">
    <citation type="submission" date="2021-06" db="EMBL/GenBank/DDBJ databases">
        <authorList>
            <person name="Hodson N. C."/>
            <person name="Mongue J. A."/>
            <person name="Jaron S. K."/>
        </authorList>
    </citation>
    <scope>NUCLEOTIDE SEQUENCE</scope>
</reference>
<dbReference type="InterPro" id="IPR005312">
    <property type="entry name" value="DUF1759"/>
</dbReference>
<dbReference type="Proteomes" id="UP000708208">
    <property type="component" value="Unassembled WGS sequence"/>
</dbReference>
<dbReference type="OrthoDB" id="6768980at2759"/>
<name>A0A8J2J3H6_9HEXA</name>
<dbReference type="EMBL" id="CAJVCH010006481">
    <property type="protein sequence ID" value="CAG7659330.1"/>
    <property type="molecule type" value="Genomic_DNA"/>
</dbReference>